<name>A0A0G4IA65_9ALVE</name>
<dbReference type="SUPFAM" id="SSF56112">
    <property type="entry name" value="Protein kinase-like (PK-like)"/>
    <property type="match status" value="1"/>
</dbReference>
<proteinExistence type="predicted"/>
<keyword evidence="2 4" id="KW-0547">Nucleotide-binding</keyword>
<evidence type="ECO:0000256" key="2">
    <source>
        <dbReference type="ARBA" id="ARBA00022741"/>
    </source>
</evidence>
<evidence type="ECO:0000259" key="6">
    <source>
        <dbReference type="PROSITE" id="PS50011"/>
    </source>
</evidence>
<protein>
    <recommendedName>
        <fullName evidence="6">Protein kinase domain-containing protein</fullName>
    </recommendedName>
</protein>
<dbReference type="InterPro" id="IPR008271">
    <property type="entry name" value="Ser/Thr_kinase_AS"/>
</dbReference>
<reference evidence="7" key="1">
    <citation type="submission" date="2014-11" db="EMBL/GenBank/DDBJ databases">
        <authorList>
            <person name="Otto D Thomas"/>
            <person name="Naeem Raeece"/>
        </authorList>
    </citation>
    <scope>NUCLEOTIDE SEQUENCE</scope>
</reference>
<evidence type="ECO:0000256" key="5">
    <source>
        <dbReference type="SAM" id="MobiDB-lite"/>
    </source>
</evidence>
<feature type="domain" description="Protein kinase" evidence="6">
    <location>
        <begin position="64"/>
        <end position="318"/>
    </location>
</feature>
<gene>
    <name evidence="7" type="ORF">Cvel_12385</name>
</gene>
<dbReference type="GO" id="GO:0005524">
    <property type="term" value="F:ATP binding"/>
    <property type="evidence" value="ECO:0007669"/>
    <property type="project" value="UniProtKB-UniRule"/>
</dbReference>
<dbReference type="InterPro" id="IPR011009">
    <property type="entry name" value="Kinase-like_dom_sf"/>
</dbReference>
<dbReference type="PANTHER" id="PTHR24346">
    <property type="entry name" value="MAP/MICROTUBULE AFFINITY-REGULATING KINASE"/>
    <property type="match status" value="1"/>
</dbReference>
<keyword evidence="3 4" id="KW-0067">ATP-binding</keyword>
<comment type="subunit">
    <text evidence="1">Monomer.</text>
</comment>
<accession>A0A0G4IA65</accession>
<feature type="region of interest" description="Disordered" evidence="5">
    <location>
        <begin position="329"/>
        <end position="470"/>
    </location>
</feature>
<evidence type="ECO:0000256" key="1">
    <source>
        <dbReference type="ARBA" id="ARBA00011245"/>
    </source>
</evidence>
<dbReference type="InterPro" id="IPR017441">
    <property type="entry name" value="Protein_kinase_ATP_BS"/>
</dbReference>
<dbReference type="Pfam" id="PF00069">
    <property type="entry name" value="Pkinase"/>
    <property type="match status" value="1"/>
</dbReference>
<evidence type="ECO:0000256" key="4">
    <source>
        <dbReference type="PROSITE-ProRule" id="PRU10141"/>
    </source>
</evidence>
<dbReference type="PANTHER" id="PTHR24346:SF30">
    <property type="entry name" value="MATERNAL EMBRYONIC LEUCINE ZIPPER KINASE"/>
    <property type="match status" value="1"/>
</dbReference>
<organism evidence="7">
    <name type="scientific">Chromera velia CCMP2878</name>
    <dbReference type="NCBI Taxonomy" id="1169474"/>
    <lineage>
        <taxon>Eukaryota</taxon>
        <taxon>Sar</taxon>
        <taxon>Alveolata</taxon>
        <taxon>Colpodellida</taxon>
        <taxon>Chromeraceae</taxon>
        <taxon>Chromera</taxon>
    </lineage>
</organism>
<dbReference type="GO" id="GO:0004674">
    <property type="term" value="F:protein serine/threonine kinase activity"/>
    <property type="evidence" value="ECO:0007669"/>
    <property type="project" value="TreeGrafter"/>
</dbReference>
<feature type="compositionally biased region" description="Polar residues" evidence="5">
    <location>
        <begin position="36"/>
        <end position="59"/>
    </location>
</feature>
<dbReference type="InterPro" id="IPR000719">
    <property type="entry name" value="Prot_kinase_dom"/>
</dbReference>
<dbReference type="VEuPathDB" id="CryptoDB:Cvel_12385"/>
<dbReference type="PROSITE" id="PS50011">
    <property type="entry name" value="PROTEIN_KINASE_DOM"/>
    <property type="match status" value="1"/>
</dbReference>
<dbReference type="Gene3D" id="1.10.510.10">
    <property type="entry name" value="Transferase(Phosphotransferase) domain 1"/>
    <property type="match status" value="1"/>
</dbReference>
<dbReference type="SMART" id="SM00220">
    <property type="entry name" value="S_TKc"/>
    <property type="match status" value="1"/>
</dbReference>
<dbReference type="EMBL" id="CDMZ01005742">
    <property type="protein sequence ID" value="CEM53939.1"/>
    <property type="molecule type" value="Genomic_DNA"/>
</dbReference>
<evidence type="ECO:0000256" key="3">
    <source>
        <dbReference type="ARBA" id="ARBA00022840"/>
    </source>
</evidence>
<dbReference type="GO" id="GO:0035556">
    <property type="term" value="P:intracellular signal transduction"/>
    <property type="evidence" value="ECO:0007669"/>
    <property type="project" value="TreeGrafter"/>
</dbReference>
<dbReference type="CDD" id="cd14003">
    <property type="entry name" value="STKc_AMPK-like"/>
    <property type="match status" value="1"/>
</dbReference>
<feature type="compositionally biased region" description="Basic and acidic residues" evidence="5">
    <location>
        <begin position="371"/>
        <end position="381"/>
    </location>
</feature>
<sequence>MFYGATATGGYKPAGYPGGYYQYPPGVPAYGVPQSAVPSSAPAQRPQTVPSTPGSPQMSRIGNVQLQHTLGKGTYGKVHFGVDDQTKEQVAVKVIDKVRMKELGADKHLMREVAIHGQIEHPYIAKMKGTKEEGDKMALVLEHVSAGTLFDLIAKSGALDERRANKYFMQLIDAVEYLHNSKVAHRDIKLENILLDGKDNIKLIDLGIANTYQTNPLLVSQCGAQEYQAPEVFQGRGYDPQKADIWGCGVVLAALLIGFLPLDRWEPVRHFQTVMVSGSIPGTKIVLSTAVRSLINRLLDKNPDTRVAFEEIRKHPWFNAFGHKSVGPLPGVKITPPSGPLPDPHRSSVTSQDGILSKAADPTTRTTSSAEAKEKEKESIDKSAATATTMVDSSQKEKETEADKTTQQKETEDKKEKTELKRMDSLKVPPPGSPKPPKKTVAQPPQQQQPMQVPPPVSAQPQQQPVTMPPTQRVLTGGVQLQAYMPGYPTTTTTTTGGLQNAPWTTPSRPTTVQYVGAPQTTTTSASRTVHAGTYGGVRMASPSPGVYTHMMPMQSPYGYR</sequence>
<evidence type="ECO:0000313" key="7">
    <source>
        <dbReference type="EMBL" id="CEM53939.1"/>
    </source>
</evidence>
<dbReference type="PROSITE" id="PS00107">
    <property type="entry name" value="PROTEIN_KINASE_ATP"/>
    <property type="match status" value="1"/>
</dbReference>
<feature type="binding site" evidence="4">
    <location>
        <position position="93"/>
    </location>
    <ligand>
        <name>ATP</name>
        <dbReference type="ChEBI" id="CHEBI:30616"/>
    </ligand>
</feature>
<feature type="compositionally biased region" description="Basic and acidic residues" evidence="5">
    <location>
        <begin position="394"/>
        <end position="425"/>
    </location>
</feature>
<dbReference type="FunFam" id="1.10.510.10:FF:000571">
    <property type="entry name" value="Maternal embryonic leucine zipper kinase"/>
    <property type="match status" value="1"/>
</dbReference>
<dbReference type="AlphaFoldDB" id="A0A0G4IA65"/>
<dbReference type="PhylomeDB" id="A0A0G4IA65"/>
<dbReference type="PROSITE" id="PS00108">
    <property type="entry name" value="PROTEIN_KINASE_ST"/>
    <property type="match status" value="1"/>
</dbReference>
<feature type="region of interest" description="Disordered" evidence="5">
    <location>
        <begin position="34"/>
        <end position="59"/>
    </location>
</feature>
<feature type="compositionally biased region" description="Low complexity" evidence="5">
    <location>
        <begin position="439"/>
        <end position="451"/>
    </location>
</feature>
<feature type="compositionally biased region" description="Low complexity" evidence="5">
    <location>
        <begin position="459"/>
        <end position="470"/>
    </location>
</feature>
<dbReference type="GO" id="GO:0005737">
    <property type="term" value="C:cytoplasm"/>
    <property type="evidence" value="ECO:0007669"/>
    <property type="project" value="TreeGrafter"/>
</dbReference>